<evidence type="ECO:0000256" key="3">
    <source>
        <dbReference type="ARBA" id="ARBA00023125"/>
    </source>
</evidence>
<evidence type="ECO:0000259" key="5">
    <source>
        <dbReference type="PROSITE" id="PS50931"/>
    </source>
</evidence>
<protein>
    <submittedName>
        <fullName evidence="6">LysR family transcriptional regulator</fullName>
    </submittedName>
</protein>
<feature type="domain" description="HTH lysR-type" evidence="5">
    <location>
        <begin position="6"/>
        <end position="63"/>
    </location>
</feature>
<dbReference type="SUPFAM" id="SSF53850">
    <property type="entry name" value="Periplasmic binding protein-like II"/>
    <property type="match status" value="1"/>
</dbReference>
<proteinExistence type="inferred from homology"/>
<dbReference type="Proteomes" id="UP000670475">
    <property type="component" value="Unassembled WGS sequence"/>
</dbReference>
<evidence type="ECO:0000313" key="6">
    <source>
        <dbReference type="EMBL" id="MBP0457224.1"/>
    </source>
</evidence>
<evidence type="ECO:0000256" key="2">
    <source>
        <dbReference type="ARBA" id="ARBA00023015"/>
    </source>
</evidence>
<name>A0A940RX37_9ACTN</name>
<sequence>MGGVVVELRHLRYFVAVAEERHFGRAAARLHVTQSTLSAQVQGLEREVGGPLFLRTSRRVELSEAGELMLAEARRALAQADRALKIARQSISGEVGVLRVGFSGIVVLDGVLPADLRRFHRTHPRVEISVSELPPVAQAEGIREGTIDVGYCPDLGLDDVGDLVLTRRTRTSLAVALPNEHALAAASSVTAAELAGDDLIVYAAAEGDRTVLARLGTSPEEHPARIHLVTGTLGALALAAAGAGVAIVPAATERITLPGLKLLPLRDATGVDIVTITRPDESSGPVLAFLSGHPRSPAI</sequence>
<dbReference type="GO" id="GO:0003677">
    <property type="term" value="F:DNA binding"/>
    <property type="evidence" value="ECO:0007669"/>
    <property type="project" value="UniProtKB-KW"/>
</dbReference>
<dbReference type="FunFam" id="1.10.10.10:FF:000001">
    <property type="entry name" value="LysR family transcriptional regulator"/>
    <property type="match status" value="1"/>
</dbReference>
<dbReference type="GO" id="GO:0003700">
    <property type="term" value="F:DNA-binding transcription factor activity"/>
    <property type="evidence" value="ECO:0007669"/>
    <property type="project" value="InterPro"/>
</dbReference>
<keyword evidence="2" id="KW-0805">Transcription regulation</keyword>
<accession>A0A940RX37</accession>
<dbReference type="CDD" id="cd08414">
    <property type="entry name" value="PBP2_LTTR_aromatics_like"/>
    <property type="match status" value="1"/>
</dbReference>
<keyword evidence="4" id="KW-0804">Transcription</keyword>
<dbReference type="SUPFAM" id="SSF46785">
    <property type="entry name" value="Winged helix' DNA-binding domain"/>
    <property type="match status" value="1"/>
</dbReference>
<dbReference type="InterPro" id="IPR000847">
    <property type="entry name" value="LysR_HTH_N"/>
</dbReference>
<organism evidence="6 7">
    <name type="scientific">Streptomyces montanisoli</name>
    <dbReference type="NCBI Taxonomy" id="2798581"/>
    <lineage>
        <taxon>Bacteria</taxon>
        <taxon>Bacillati</taxon>
        <taxon>Actinomycetota</taxon>
        <taxon>Actinomycetes</taxon>
        <taxon>Kitasatosporales</taxon>
        <taxon>Streptomycetaceae</taxon>
        <taxon>Streptomyces</taxon>
    </lineage>
</organism>
<dbReference type="PANTHER" id="PTHR30346">
    <property type="entry name" value="TRANSCRIPTIONAL DUAL REGULATOR HCAR-RELATED"/>
    <property type="match status" value="1"/>
</dbReference>
<evidence type="ECO:0000256" key="1">
    <source>
        <dbReference type="ARBA" id="ARBA00009437"/>
    </source>
</evidence>
<keyword evidence="3" id="KW-0238">DNA-binding</keyword>
<dbReference type="PRINTS" id="PR00039">
    <property type="entry name" value="HTHLYSR"/>
</dbReference>
<evidence type="ECO:0000313" key="7">
    <source>
        <dbReference type="Proteomes" id="UP000670475"/>
    </source>
</evidence>
<gene>
    <name evidence="6" type="ORF">JFN87_06875</name>
</gene>
<dbReference type="Gene3D" id="3.40.190.10">
    <property type="entry name" value="Periplasmic binding protein-like II"/>
    <property type="match status" value="2"/>
</dbReference>
<dbReference type="PROSITE" id="PS50931">
    <property type="entry name" value="HTH_LYSR"/>
    <property type="match status" value="1"/>
</dbReference>
<dbReference type="GO" id="GO:0032993">
    <property type="term" value="C:protein-DNA complex"/>
    <property type="evidence" value="ECO:0007669"/>
    <property type="project" value="TreeGrafter"/>
</dbReference>
<dbReference type="InterPro" id="IPR036388">
    <property type="entry name" value="WH-like_DNA-bd_sf"/>
</dbReference>
<dbReference type="InterPro" id="IPR005119">
    <property type="entry name" value="LysR_subst-bd"/>
</dbReference>
<dbReference type="EMBL" id="JAGIQL010000017">
    <property type="protein sequence ID" value="MBP0457224.1"/>
    <property type="molecule type" value="Genomic_DNA"/>
</dbReference>
<dbReference type="PANTHER" id="PTHR30346:SF28">
    <property type="entry name" value="HTH-TYPE TRANSCRIPTIONAL REGULATOR CYNR"/>
    <property type="match status" value="1"/>
</dbReference>
<reference evidence="6" key="1">
    <citation type="submission" date="2021-03" db="EMBL/GenBank/DDBJ databases">
        <title>Whole genome sequence of Streptomyces bomunensis MMS17-BM035.</title>
        <authorList>
            <person name="Lee J.H."/>
        </authorList>
    </citation>
    <scope>NUCLEOTIDE SEQUENCE</scope>
    <source>
        <strain evidence="6">MMS17-BM035</strain>
    </source>
</reference>
<dbReference type="Pfam" id="PF00126">
    <property type="entry name" value="HTH_1"/>
    <property type="match status" value="1"/>
</dbReference>
<evidence type="ECO:0000256" key="4">
    <source>
        <dbReference type="ARBA" id="ARBA00023163"/>
    </source>
</evidence>
<dbReference type="Gene3D" id="1.10.10.10">
    <property type="entry name" value="Winged helix-like DNA-binding domain superfamily/Winged helix DNA-binding domain"/>
    <property type="match status" value="1"/>
</dbReference>
<dbReference type="InterPro" id="IPR036390">
    <property type="entry name" value="WH_DNA-bd_sf"/>
</dbReference>
<dbReference type="AlphaFoldDB" id="A0A940RX37"/>
<dbReference type="RefSeq" id="WP_209338995.1">
    <property type="nucleotide sequence ID" value="NZ_JAGIQL010000017.1"/>
</dbReference>
<dbReference type="Pfam" id="PF03466">
    <property type="entry name" value="LysR_substrate"/>
    <property type="match status" value="1"/>
</dbReference>
<comment type="similarity">
    <text evidence="1">Belongs to the LysR transcriptional regulatory family.</text>
</comment>
<comment type="caution">
    <text evidence="6">The sequence shown here is derived from an EMBL/GenBank/DDBJ whole genome shotgun (WGS) entry which is preliminary data.</text>
</comment>
<keyword evidence="7" id="KW-1185">Reference proteome</keyword>